<comment type="caution">
    <text evidence="2">The sequence shown here is derived from an EMBL/GenBank/DDBJ whole genome shotgun (WGS) entry which is preliminary data.</text>
</comment>
<evidence type="ECO:0000313" key="2">
    <source>
        <dbReference type="EMBL" id="KAF7328749.1"/>
    </source>
</evidence>
<proteinExistence type="predicted"/>
<protein>
    <recommendedName>
        <fullName evidence="4">F-box domain-containing protein</fullName>
    </recommendedName>
</protein>
<sequence>MSLQELRARIEEISIEIELQKKLLKKLEHDKRVFQRQLNAVQDPVARLPLEISSEIFLQSLDPFPQPGAHRTPMLLLNICNAWTNIALSTPSLWAAIDVVFPRARRFEELLEIWLRRARNHPLSVSLSGDFDGHGAFAVFRIVWRHGHQMKHLEIWQCDDNDDFDDDNELVNLFGGTIPRPLPQLETLTIRGSRRGFDGPQILELLHLVPNLLECNFHNVQPVYNVKAKPEKLVLPKLRRLMFGPHTDYGHPDSDDDVLECLSLPGLQVLLVPLHYVGGGELLSFLERSSPPLQELVVGQGSELTGSNGLHDYFRLVPILTCFEVWRPDFALITELFAALDSSSTLPNLHILTIRNLSESDSAIPDSSWKTLLRALYARRPQFQTLRIEMEGDPPPVDIIAAMRELVDGGMQIHIGTEWDNFIVT</sequence>
<evidence type="ECO:0000256" key="1">
    <source>
        <dbReference type="SAM" id="Coils"/>
    </source>
</evidence>
<organism evidence="2 3">
    <name type="scientific">Mycena venus</name>
    <dbReference type="NCBI Taxonomy" id="2733690"/>
    <lineage>
        <taxon>Eukaryota</taxon>
        <taxon>Fungi</taxon>
        <taxon>Dikarya</taxon>
        <taxon>Basidiomycota</taxon>
        <taxon>Agaricomycotina</taxon>
        <taxon>Agaricomycetes</taxon>
        <taxon>Agaricomycetidae</taxon>
        <taxon>Agaricales</taxon>
        <taxon>Marasmiineae</taxon>
        <taxon>Mycenaceae</taxon>
        <taxon>Mycena</taxon>
    </lineage>
</organism>
<gene>
    <name evidence="2" type="ORF">MVEN_02503600</name>
</gene>
<dbReference type="Proteomes" id="UP000620124">
    <property type="component" value="Unassembled WGS sequence"/>
</dbReference>
<dbReference type="OrthoDB" id="2840257at2759"/>
<dbReference type="InterPro" id="IPR032675">
    <property type="entry name" value="LRR_dom_sf"/>
</dbReference>
<dbReference type="AlphaFoldDB" id="A0A8H6WUG6"/>
<evidence type="ECO:0000313" key="3">
    <source>
        <dbReference type="Proteomes" id="UP000620124"/>
    </source>
</evidence>
<feature type="coiled-coil region" evidence="1">
    <location>
        <begin position="3"/>
        <end position="37"/>
    </location>
</feature>
<reference evidence="2" key="1">
    <citation type="submission" date="2020-05" db="EMBL/GenBank/DDBJ databases">
        <title>Mycena genomes resolve the evolution of fungal bioluminescence.</title>
        <authorList>
            <person name="Tsai I.J."/>
        </authorList>
    </citation>
    <scope>NUCLEOTIDE SEQUENCE</scope>
    <source>
        <strain evidence="2">CCC161011</strain>
    </source>
</reference>
<dbReference type="EMBL" id="JACAZI010000034">
    <property type="protein sequence ID" value="KAF7328749.1"/>
    <property type="molecule type" value="Genomic_DNA"/>
</dbReference>
<dbReference type="Gene3D" id="3.80.10.10">
    <property type="entry name" value="Ribonuclease Inhibitor"/>
    <property type="match status" value="1"/>
</dbReference>
<keyword evidence="3" id="KW-1185">Reference proteome</keyword>
<name>A0A8H6WUG6_9AGAR</name>
<accession>A0A8H6WUG6</accession>
<keyword evidence="1" id="KW-0175">Coiled coil</keyword>
<evidence type="ECO:0008006" key="4">
    <source>
        <dbReference type="Google" id="ProtNLM"/>
    </source>
</evidence>